<name>A0A0B6YJ30_9EUPU</name>
<feature type="non-terminal residue" evidence="1">
    <location>
        <position position="1"/>
    </location>
</feature>
<sequence>QEQSNFSILLKDLESFNSDTRTCARKIKRRLPQDGSAVSTPLKFDKEVQDLLAESSKKVITIVSLLKTISAGAMQQAAVVTDHEGLLPKKMEELALQTIS</sequence>
<accession>A0A0B6YJ30</accession>
<protein>
    <submittedName>
        <fullName evidence="1">Uncharacterized protein</fullName>
    </submittedName>
</protein>
<gene>
    <name evidence="1" type="primary">ORF25380</name>
</gene>
<reference evidence="1" key="1">
    <citation type="submission" date="2014-12" db="EMBL/GenBank/DDBJ databases">
        <title>Insight into the proteome of Arion vulgaris.</title>
        <authorList>
            <person name="Aradska J."/>
            <person name="Bulat T."/>
            <person name="Smidak R."/>
            <person name="Sarate P."/>
            <person name="Gangsoo J."/>
            <person name="Sialana F."/>
            <person name="Bilban M."/>
            <person name="Lubec G."/>
        </authorList>
    </citation>
    <scope>NUCLEOTIDE SEQUENCE</scope>
    <source>
        <tissue evidence="1">Skin</tissue>
    </source>
</reference>
<dbReference type="EMBL" id="HACG01008640">
    <property type="protein sequence ID" value="CEK55505.1"/>
    <property type="molecule type" value="Transcribed_RNA"/>
</dbReference>
<proteinExistence type="predicted"/>
<organism evidence="1">
    <name type="scientific">Arion vulgaris</name>
    <dbReference type="NCBI Taxonomy" id="1028688"/>
    <lineage>
        <taxon>Eukaryota</taxon>
        <taxon>Metazoa</taxon>
        <taxon>Spiralia</taxon>
        <taxon>Lophotrochozoa</taxon>
        <taxon>Mollusca</taxon>
        <taxon>Gastropoda</taxon>
        <taxon>Heterobranchia</taxon>
        <taxon>Euthyneura</taxon>
        <taxon>Panpulmonata</taxon>
        <taxon>Eupulmonata</taxon>
        <taxon>Stylommatophora</taxon>
        <taxon>Helicina</taxon>
        <taxon>Arionoidea</taxon>
        <taxon>Arionidae</taxon>
        <taxon>Arion</taxon>
    </lineage>
</organism>
<feature type="non-terminal residue" evidence="1">
    <location>
        <position position="100"/>
    </location>
</feature>
<dbReference type="AlphaFoldDB" id="A0A0B6YJ30"/>
<evidence type="ECO:0000313" key="1">
    <source>
        <dbReference type="EMBL" id="CEK55505.1"/>
    </source>
</evidence>